<sequence length="52" mass="6113">MSKRKKESPKVHKDLEGFDIKIDKFGEIKGNLNIDKINAFLDRNLKDKKLKK</sequence>
<protein>
    <submittedName>
        <fullName evidence="1">Uncharacterized protein</fullName>
    </submittedName>
</protein>
<dbReference type="EMBL" id="UOES01000175">
    <property type="protein sequence ID" value="VAW27053.1"/>
    <property type="molecule type" value="Genomic_DNA"/>
</dbReference>
<accession>A0A3B0UFD4</accession>
<organism evidence="1">
    <name type="scientific">hydrothermal vent metagenome</name>
    <dbReference type="NCBI Taxonomy" id="652676"/>
    <lineage>
        <taxon>unclassified sequences</taxon>
        <taxon>metagenomes</taxon>
        <taxon>ecological metagenomes</taxon>
    </lineage>
</organism>
<proteinExistence type="predicted"/>
<dbReference type="AlphaFoldDB" id="A0A3B0UFD4"/>
<gene>
    <name evidence="1" type="ORF">MNBD_BACTEROID06-686</name>
</gene>
<reference evidence="1" key="1">
    <citation type="submission" date="2018-06" db="EMBL/GenBank/DDBJ databases">
        <authorList>
            <person name="Zhirakovskaya E."/>
        </authorList>
    </citation>
    <scope>NUCLEOTIDE SEQUENCE</scope>
</reference>
<evidence type="ECO:0000313" key="1">
    <source>
        <dbReference type="EMBL" id="VAW27053.1"/>
    </source>
</evidence>
<name>A0A3B0UFD4_9ZZZZ</name>